<gene>
    <name evidence="1" type="ORF">JA13_171</name>
</gene>
<protein>
    <submittedName>
        <fullName evidence="1">Uncharacterized protein</fullName>
    </submittedName>
</protein>
<dbReference type="EMBL" id="MH460460">
    <property type="protein sequence ID" value="AXG66574.1"/>
    <property type="molecule type" value="Genomic_DNA"/>
</dbReference>
<proteinExistence type="predicted"/>
<accession>A0A384ZWG4</accession>
<evidence type="ECO:0000313" key="2">
    <source>
        <dbReference type="Proteomes" id="UP000263742"/>
    </source>
</evidence>
<name>A0A384ZWG4_9CAUD</name>
<sequence>MLYQKVDRTFKEGAYVGQYRPNQMKNASPYIVAPILKKVIEEMIEAKAPFRLQQNFCLVNVYSPDNEMSMGYSGIPDPSLIMIDSGLVFTFCLKARQNRTLPAPVQSIGMARYWRLWGEKNANEYLTICVPRSYAFALNGNGIEFLNVLYNTIGMVTRNYVQTVTSPAFTPAYVSHDISTMADMLRDQTAQHVVRNIPYNEWQYSLEIWKRHSVCLSPDLLDKNFPLYYLMYLSNSLYLPDLGKTATEYVETKVVDFLSRGFMKMSATLATGYPEDSAELYAALYALVGEAQDASEMEANQVGRVNFTRAFFYKLMQNFQNLPEYQSKIVQYLSSNHNAMAKAFVTGSYNEQLKNLIAYINLTEV</sequence>
<dbReference type="Proteomes" id="UP000263742">
    <property type="component" value="Segment"/>
</dbReference>
<organism evidence="1 2">
    <name type="scientific">Dickeya phage vB_DsoM_JA13</name>
    <dbReference type="NCBI Taxonomy" id="2283030"/>
    <lineage>
        <taxon>Viruses</taxon>
        <taxon>Duplodnaviria</taxon>
        <taxon>Heunggongvirae</taxon>
        <taxon>Uroviricota</taxon>
        <taxon>Caudoviricetes</taxon>
        <taxon>Salmondvirus</taxon>
        <taxon>Salmondvirus JA11</taxon>
    </lineage>
</organism>
<reference evidence="1 2" key="1">
    <citation type="journal article" date="2018" name="Front. Microbiol.">
        <title>Jumbo Bacteriophages Are Represented Within an Increasing Diversity of Environmental Viruses Infecting the Emerging Phytopathogen, Dickeya solani.</title>
        <authorList>
            <person name="Day A.W."/>
            <person name="Ahn J."/>
            <person name="Salmond G.P.C."/>
        </authorList>
    </citation>
    <scope>NUCLEOTIDE SEQUENCE [LARGE SCALE GENOMIC DNA]</scope>
</reference>
<evidence type="ECO:0000313" key="1">
    <source>
        <dbReference type="EMBL" id="AXG66574.1"/>
    </source>
</evidence>